<name>A0A016UGR7_9BILA</name>
<accession>A0A016UGR7</accession>
<gene>
    <name evidence="2" type="primary">Acey_s0040.g256</name>
    <name evidence="2" type="ORF">Y032_0040g256</name>
</gene>
<evidence type="ECO:0000313" key="2">
    <source>
        <dbReference type="EMBL" id="EYC14524.1"/>
    </source>
</evidence>
<reference evidence="3" key="1">
    <citation type="journal article" date="2015" name="Nat. Genet.">
        <title>The genome and transcriptome of the zoonotic hookworm Ancylostoma ceylanicum identify infection-specific gene families.</title>
        <authorList>
            <person name="Schwarz E.M."/>
            <person name="Hu Y."/>
            <person name="Antoshechkin I."/>
            <person name="Miller M.M."/>
            <person name="Sternberg P.W."/>
            <person name="Aroian R.V."/>
        </authorList>
    </citation>
    <scope>NUCLEOTIDE SEQUENCE</scope>
    <source>
        <strain evidence="3">HY135</strain>
    </source>
</reference>
<dbReference type="EMBL" id="JARK01001376">
    <property type="protein sequence ID" value="EYC14524.1"/>
    <property type="molecule type" value="Genomic_DNA"/>
</dbReference>
<feature type="coiled-coil region" evidence="1">
    <location>
        <begin position="47"/>
        <end position="74"/>
    </location>
</feature>
<dbReference type="Proteomes" id="UP000024635">
    <property type="component" value="Unassembled WGS sequence"/>
</dbReference>
<protein>
    <submittedName>
        <fullName evidence="2">Uncharacterized protein</fullName>
    </submittedName>
</protein>
<comment type="caution">
    <text evidence="2">The sequence shown here is derived from an EMBL/GenBank/DDBJ whole genome shotgun (WGS) entry which is preliminary data.</text>
</comment>
<keyword evidence="1" id="KW-0175">Coiled coil</keyword>
<evidence type="ECO:0000256" key="1">
    <source>
        <dbReference type="SAM" id="Coils"/>
    </source>
</evidence>
<evidence type="ECO:0000313" key="3">
    <source>
        <dbReference type="Proteomes" id="UP000024635"/>
    </source>
</evidence>
<keyword evidence="3" id="KW-1185">Reference proteome</keyword>
<organism evidence="2 3">
    <name type="scientific">Ancylostoma ceylanicum</name>
    <dbReference type="NCBI Taxonomy" id="53326"/>
    <lineage>
        <taxon>Eukaryota</taxon>
        <taxon>Metazoa</taxon>
        <taxon>Ecdysozoa</taxon>
        <taxon>Nematoda</taxon>
        <taxon>Chromadorea</taxon>
        <taxon>Rhabditida</taxon>
        <taxon>Rhabditina</taxon>
        <taxon>Rhabditomorpha</taxon>
        <taxon>Strongyloidea</taxon>
        <taxon>Ancylostomatidae</taxon>
        <taxon>Ancylostomatinae</taxon>
        <taxon>Ancylostoma</taxon>
    </lineage>
</organism>
<dbReference type="AlphaFoldDB" id="A0A016UGR7"/>
<proteinExistence type="predicted"/>
<sequence length="105" mass="12203">MKLTNVQLEESMLANVRHAEVLSNVEDNFIAEVETLKNRERFSARQCEELRLEVLKKEEQLKLLQNQVSELKLALEFSDRSDDSQTESMKNDMENLTVHVSLINP</sequence>